<sequence length="78" mass="9362">MFLTVVVERMLVIIPIHLNKAINIKSLFFLYNFCWQTISSMILEWKGTFMKRGHGYNLIHRKTRIELHFGIMHFPVKL</sequence>
<dbReference type="AlphaFoldDB" id="A0A2P2PJL3"/>
<organism evidence="1">
    <name type="scientific">Rhizophora mucronata</name>
    <name type="common">Asiatic mangrove</name>
    <dbReference type="NCBI Taxonomy" id="61149"/>
    <lineage>
        <taxon>Eukaryota</taxon>
        <taxon>Viridiplantae</taxon>
        <taxon>Streptophyta</taxon>
        <taxon>Embryophyta</taxon>
        <taxon>Tracheophyta</taxon>
        <taxon>Spermatophyta</taxon>
        <taxon>Magnoliopsida</taxon>
        <taxon>eudicotyledons</taxon>
        <taxon>Gunneridae</taxon>
        <taxon>Pentapetalae</taxon>
        <taxon>rosids</taxon>
        <taxon>fabids</taxon>
        <taxon>Malpighiales</taxon>
        <taxon>Rhizophoraceae</taxon>
        <taxon>Rhizophora</taxon>
    </lineage>
</organism>
<reference evidence="1" key="1">
    <citation type="submission" date="2018-02" db="EMBL/GenBank/DDBJ databases">
        <title>Rhizophora mucronata_Transcriptome.</title>
        <authorList>
            <person name="Meera S.P."/>
            <person name="Sreeshan A."/>
            <person name="Augustine A."/>
        </authorList>
    </citation>
    <scope>NUCLEOTIDE SEQUENCE</scope>
    <source>
        <tissue evidence="1">Leaf</tissue>
    </source>
</reference>
<name>A0A2P2PJL3_RHIMU</name>
<protein>
    <submittedName>
        <fullName evidence="1">Uncharacterized protein</fullName>
    </submittedName>
</protein>
<accession>A0A2P2PJL3</accession>
<evidence type="ECO:0000313" key="1">
    <source>
        <dbReference type="EMBL" id="MBX54895.1"/>
    </source>
</evidence>
<proteinExistence type="predicted"/>
<dbReference type="EMBL" id="GGEC01074411">
    <property type="protein sequence ID" value="MBX54895.1"/>
    <property type="molecule type" value="Transcribed_RNA"/>
</dbReference>